<keyword evidence="8 16" id="KW-1133">Transmembrane helix</keyword>
<dbReference type="InterPro" id="IPR013783">
    <property type="entry name" value="Ig-like_fold"/>
</dbReference>
<evidence type="ECO:0000256" key="17">
    <source>
        <dbReference type="SAM" id="SignalP"/>
    </source>
</evidence>
<keyword evidence="10" id="KW-1015">Disulfide bond</keyword>
<dbReference type="InterPro" id="IPR048679">
    <property type="entry name" value="ICAM1_3_5_D2"/>
</dbReference>
<evidence type="ECO:0000256" key="7">
    <source>
        <dbReference type="ARBA" id="ARBA00022889"/>
    </source>
</evidence>
<evidence type="ECO:0000256" key="12">
    <source>
        <dbReference type="ARBA" id="ARBA00023319"/>
    </source>
</evidence>
<dbReference type="PRINTS" id="PR01472">
    <property type="entry name" value="ICAMVCAM1"/>
</dbReference>
<keyword evidence="3 16" id="KW-0812">Transmembrane</keyword>
<evidence type="ECO:0000256" key="11">
    <source>
        <dbReference type="ARBA" id="ARBA00023180"/>
    </source>
</evidence>
<dbReference type="SUPFAM" id="SSF48726">
    <property type="entry name" value="Immunoglobulin"/>
    <property type="match status" value="5"/>
</dbReference>
<evidence type="ECO:0000259" key="18">
    <source>
        <dbReference type="SMART" id="SM00409"/>
    </source>
</evidence>
<dbReference type="InterPro" id="IPR003987">
    <property type="entry name" value="ICAM_VCAM_N"/>
</dbReference>
<evidence type="ECO:0000256" key="15">
    <source>
        <dbReference type="ARBA" id="ARBA00040566"/>
    </source>
</evidence>
<dbReference type="GeneID" id="103594756"/>
<comment type="subcellular location">
    <subcellularLocation>
        <location evidence="1">Membrane</location>
        <topology evidence="1">Single-pass type I membrane protein</topology>
    </subcellularLocation>
</comment>
<dbReference type="PRINTS" id="PR01473">
    <property type="entry name" value="ICAM"/>
</dbReference>
<dbReference type="PANTHER" id="PTHR13771">
    <property type="entry name" value="INTERCELLULAR ADHESION MOLECULE"/>
    <property type="match status" value="1"/>
</dbReference>
<evidence type="ECO:0000256" key="5">
    <source>
        <dbReference type="ARBA" id="ARBA00022737"/>
    </source>
</evidence>
<keyword evidence="4 17" id="KW-0732">Signal</keyword>
<organism evidence="19 20">
    <name type="scientific">Galeopterus variegatus</name>
    <name type="common">Malayan flying lemur</name>
    <name type="synonym">Cynocephalus variegatus</name>
    <dbReference type="NCBI Taxonomy" id="482537"/>
    <lineage>
        <taxon>Eukaryota</taxon>
        <taxon>Metazoa</taxon>
        <taxon>Chordata</taxon>
        <taxon>Craniata</taxon>
        <taxon>Vertebrata</taxon>
        <taxon>Euteleostomi</taxon>
        <taxon>Mammalia</taxon>
        <taxon>Eutheria</taxon>
        <taxon>Euarchontoglires</taxon>
        <taxon>Dermoptera</taxon>
        <taxon>Cynocephalidae</taxon>
        <taxon>Galeopterus</taxon>
    </lineage>
</organism>
<evidence type="ECO:0000313" key="20">
    <source>
        <dbReference type="RefSeq" id="XP_008576239.1"/>
    </source>
</evidence>
<evidence type="ECO:0000256" key="14">
    <source>
        <dbReference type="ARBA" id="ARBA00038746"/>
    </source>
</evidence>
<dbReference type="Pfam" id="PF03921">
    <property type="entry name" value="ICAM_N"/>
    <property type="match status" value="1"/>
</dbReference>
<dbReference type="Gene3D" id="2.60.40.10">
    <property type="entry name" value="Immunoglobulins"/>
    <property type="match status" value="5"/>
</dbReference>
<evidence type="ECO:0000256" key="8">
    <source>
        <dbReference type="ARBA" id="ARBA00022989"/>
    </source>
</evidence>
<evidence type="ECO:0000256" key="2">
    <source>
        <dbReference type="ARBA" id="ARBA00005925"/>
    </source>
</evidence>
<dbReference type="InterPro" id="IPR047012">
    <property type="entry name" value="ICAM_VCAM"/>
</dbReference>
<keyword evidence="9 16" id="KW-0472">Membrane</keyword>
<dbReference type="Pfam" id="PF21146">
    <property type="entry name" value="ICAM1_3_5_D2"/>
    <property type="match status" value="1"/>
</dbReference>
<dbReference type="InterPro" id="IPR003599">
    <property type="entry name" value="Ig_sub"/>
</dbReference>
<feature type="domain" description="Immunoglobulin" evidence="18">
    <location>
        <begin position="30"/>
        <end position="106"/>
    </location>
</feature>
<reference evidence="20" key="1">
    <citation type="submission" date="2025-08" db="UniProtKB">
        <authorList>
            <consortium name="RefSeq"/>
        </authorList>
    </citation>
    <scope>IDENTIFICATION</scope>
</reference>
<name>A0ABM0R6J8_GALVR</name>
<evidence type="ECO:0000256" key="3">
    <source>
        <dbReference type="ARBA" id="ARBA00022692"/>
    </source>
</evidence>
<keyword evidence="6" id="KW-0832">Ubl conjugation</keyword>
<comment type="similarity">
    <text evidence="2">Belongs to the immunoglobulin superfamily. ICAM family.</text>
</comment>
<sequence length="532" mass="57939">MDPSGSLPSLLVLIGALLPVSGGAQVSVFPSEAILPRGGSVQVNCTASCNQSAIFGLETELTKEEVDRGYTWKLYKLIDVQENSTLHCHSTCHNKQTMASTSLIVYGFPESVELAPLPSWQPVGENFTLSCQVAGGEPRAHLTVVLLRGEQELSRQPAMGKPANVTVRATVLAGRGDHGANFSCRTELNLKPLGLELFRNTSTTRQLQTFVLPMTPPQLHIPPVLEVGTKLTVCCSLRGLFPASEAQVQLAVGDQRLNPKVTHDKDFLLAMASIKVKAEEEGTQQVKCVVTLGTQSQQTGQPMTIYSFPAPNLTVSEPEVSEGTEVMVECKAHAGAVVTLSGAPAWPPSSRAQMLLNATAEDNGRNFSCSAALEVAGQVLHKNQTRGLSVLYGPRLDEKDCQGNWTWQEGSQQTLKCKAWGNPSPELNCHRKRDGALLRIWDPILVKRDLVGTYRCRAVSTRGEVTRDVFINVVYQQNNIVIIIVVASIVFVATVTTATCLYNRQRKIRKYKLQEAEKGTTMKKLNTQATPP</sequence>
<dbReference type="Proteomes" id="UP000694923">
    <property type="component" value="Unplaced"/>
</dbReference>
<dbReference type="InterPro" id="IPR013768">
    <property type="entry name" value="ICAM_N"/>
</dbReference>
<accession>A0ABM0R6J8</accession>
<feature type="signal peptide" evidence="17">
    <location>
        <begin position="1"/>
        <end position="23"/>
    </location>
</feature>
<evidence type="ECO:0000256" key="13">
    <source>
        <dbReference type="ARBA" id="ARBA00037418"/>
    </source>
</evidence>
<dbReference type="SMART" id="SM00409">
    <property type="entry name" value="IG"/>
    <property type="match status" value="3"/>
</dbReference>
<dbReference type="InterPro" id="IPR036179">
    <property type="entry name" value="Ig-like_dom_sf"/>
</dbReference>
<feature type="chain" id="PRO_5046018374" description="Intercellular adhesion molecule 1" evidence="17">
    <location>
        <begin position="24"/>
        <end position="532"/>
    </location>
</feature>
<keyword evidence="7" id="KW-0130">Cell adhesion</keyword>
<keyword evidence="11" id="KW-0325">Glycoprotein</keyword>
<evidence type="ECO:0000256" key="6">
    <source>
        <dbReference type="ARBA" id="ARBA00022843"/>
    </source>
</evidence>
<dbReference type="PANTHER" id="PTHR13771:SF18">
    <property type="entry name" value="INTERCELLULAR ADHESION MOLECULE 1"/>
    <property type="match status" value="1"/>
</dbReference>
<feature type="domain" description="Immunoglobulin" evidence="18">
    <location>
        <begin position="402"/>
        <end position="474"/>
    </location>
</feature>
<evidence type="ECO:0000256" key="10">
    <source>
        <dbReference type="ARBA" id="ARBA00023157"/>
    </source>
</evidence>
<keyword evidence="12" id="KW-0393">Immunoglobulin domain</keyword>
<keyword evidence="5" id="KW-0677">Repeat</keyword>
<gene>
    <name evidence="20" type="primary">ICAM1</name>
</gene>
<feature type="transmembrane region" description="Helical" evidence="16">
    <location>
        <begin position="480"/>
        <end position="502"/>
    </location>
</feature>
<evidence type="ECO:0000256" key="1">
    <source>
        <dbReference type="ARBA" id="ARBA00004479"/>
    </source>
</evidence>
<evidence type="ECO:0000256" key="9">
    <source>
        <dbReference type="ARBA" id="ARBA00023136"/>
    </source>
</evidence>
<proteinExistence type="inferred from homology"/>
<keyword evidence="19" id="KW-1185">Reference proteome</keyword>
<comment type="subunit">
    <text evidence="14">Homodimer. Interacts with MUC1 and promotes cell aggregation in epithelial cells. Interacts with ARHGEF26/SGEF. Interacts (on T cell side) with CD81, CD247 and CD9 at immunological synapses between antigen-presenting cells and T cells.</text>
</comment>
<dbReference type="RefSeq" id="XP_008576239.1">
    <property type="nucleotide sequence ID" value="XM_008578017.1"/>
</dbReference>
<evidence type="ECO:0000256" key="16">
    <source>
        <dbReference type="SAM" id="Phobius"/>
    </source>
</evidence>
<comment type="function">
    <text evidence="13">ICAM proteins are ligands for the leukocyte adhesion protein LFA-1 (integrin alpha-L/beta-2). During leukocyte trans-endothelial migration, ICAM1 engagement promotes the assembly of endothelial apical cups through ARHGEF26/SGEF and RHOG activation.</text>
</comment>
<feature type="domain" description="Immunoglobulin" evidence="18">
    <location>
        <begin position="315"/>
        <end position="391"/>
    </location>
</feature>
<evidence type="ECO:0000256" key="4">
    <source>
        <dbReference type="ARBA" id="ARBA00022729"/>
    </source>
</evidence>
<protein>
    <recommendedName>
        <fullName evidence="15">Intercellular adhesion molecule 1</fullName>
    </recommendedName>
</protein>
<dbReference type="InterPro" id="IPR003988">
    <property type="entry name" value="ICAM"/>
</dbReference>
<evidence type="ECO:0000313" key="19">
    <source>
        <dbReference type="Proteomes" id="UP000694923"/>
    </source>
</evidence>